<gene>
    <name evidence="3" type="ORF">PMEA_00018988</name>
</gene>
<evidence type="ECO:0000259" key="2">
    <source>
        <dbReference type="Pfam" id="PF00589"/>
    </source>
</evidence>
<comment type="caution">
    <text evidence="3">The sequence shown here is derived from an EMBL/GenBank/DDBJ whole genome shotgun (WGS) entry which is preliminary data.</text>
</comment>
<evidence type="ECO:0000313" key="3">
    <source>
        <dbReference type="EMBL" id="CAH3139805.1"/>
    </source>
</evidence>
<dbReference type="GO" id="GO:0003677">
    <property type="term" value="F:DNA binding"/>
    <property type="evidence" value="ECO:0007669"/>
    <property type="project" value="InterPro"/>
</dbReference>
<dbReference type="AlphaFoldDB" id="A0AAU9X8D8"/>
<protein>
    <recommendedName>
        <fullName evidence="2">Tyr recombinase domain-containing protein</fullName>
    </recommendedName>
</protein>
<dbReference type="GO" id="GO:0015074">
    <property type="term" value="P:DNA integration"/>
    <property type="evidence" value="ECO:0007669"/>
    <property type="project" value="InterPro"/>
</dbReference>
<dbReference type="Proteomes" id="UP001159428">
    <property type="component" value="Unassembled WGS sequence"/>
</dbReference>
<organism evidence="3 4">
    <name type="scientific">Pocillopora meandrina</name>
    <dbReference type="NCBI Taxonomy" id="46732"/>
    <lineage>
        <taxon>Eukaryota</taxon>
        <taxon>Metazoa</taxon>
        <taxon>Cnidaria</taxon>
        <taxon>Anthozoa</taxon>
        <taxon>Hexacorallia</taxon>
        <taxon>Scleractinia</taxon>
        <taxon>Astrocoeniina</taxon>
        <taxon>Pocilloporidae</taxon>
        <taxon>Pocillopora</taxon>
    </lineage>
</organism>
<dbReference type="SUPFAM" id="SSF56349">
    <property type="entry name" value="DNA breaking-rejoining enzymes"/>
    <property type="match status" value="1"/>
</dbReference>
<proteinExistence type="predicted"/>
<dbReference type="GO" id="GO:0006310">
    <property type="term" value="P:DNA recombination"/>
    <property type="evidence" value="ECO:0007669"/>
    <property type="project" value="UniProtKB-KW"/>
</dbReference>
<keyword evidence="1" id="KW-0233">DNA recombination</keyword>
<reference evidence="3 4" key="1">
    <citation type="submission" date="2022-05" db="EMBL/GenBank/DDBJ databases">
        <authorList>
            <consortium name="Genoscope - CEA"/>
            <person name="William W."/>
        </authorList>
    </citation>
    <scope>NUCLEOTIDE SEQUENCE [LARGE SCALE GENOMIC DNA]</scope>
</reference>
<evidence type="ECO:0000313" key="4">
    <source>
        <dbReference type="Proteomes" id="UP001159428"/>
    </source>
</evidence>
<dbReference type="InterPro" id="IPR011010">
    <property type="entry name" value="DNA_brk_join_enz"/>
</dbReference>
<dbReference type="InterPro" id="IPR002104">
    <property type="entry name" value="Integrase_catalytic"/>
</dbReference>
<dbReference type="EMBL" id="CALNXJ010000033">
    <property type="protein sequence ID" value="CAH3139805.1"/>
    <property type="molecule type" value="Genomic_DNA"/>
</dbReference>
<feature type="domain" description="Tyr recombinase" evidence="2">
    <location>
        <begin position="3"/>
        <end position="47"/>
    </location>
</feature>
<evidence type="ECO:0000256" key="1">
    <source>
        <dbReference type="ARBA" id="ARBA00023172"/>
    </source>
</evidence>
<sequence length="105" mass="11497">MCEAAGRKRKTAHCLRVTCASSLFNAGVDRKLIHDRSGHRSDALMKYEKANKNVQTKVSAILGPKLESSTVSATISVDSSSESASREVEKSFSECGYGYYADLFR</sequence>
<keyword evidence="4" id="KW-1185">Reference proteome</keyword>
<dbReference type="InterPro" id="IPR013762">
    <property type="entry name" value="Integrase-like_cat_sf"/>
</dbReference>
<dbReference type="Gene3D" id="1.10.443.10">
    <property type="entry name" value="Intergrase catalytic core"/>
    <property type="match status" value="1"/>
</dbReference>
<dbReference type="Pfam" id="PF00589">
    <property type="entry name" value="Phage_integrase"/>
    <property type="match status" value="1"/>
</dbReference>
<accession>A0AAU9X8D8</accession>
<name>A0AAU9X8D8_9CNID</name>